<name>A0AAN8F5Z2_TRICO</name>
<dbReference type="Proteomes" id="UP001331761">
    <property type="component" value="Unassembled WGS sequence"/>
</dbReference>
<keyword evidence="1" id="KW-0175">Coiled coil</keyword>
<comment type="caution">
    <text evidence="2">The sequence shown here is derived from an EMBL/GenBank/DDBJ whole genome shotgun (WGS) entry which is preliminary data.</text>
</comment>
<dbReference type="EMBL" id="WIXE01015061">
    <property type="protein sequence ID" value="KAK5973785.1"/>
    <property type="molecule type" value="Genomic_DNA"/>
</dbReference>
<evidence type="ECO:0000256" key="1">
    <source>
        <dbReference type="SAM" id="Coils"/>
    </source>
</evidence>
<organism evidence="2 3">
    <name type="scientific">Trichostrongylus colubriformis</name>
    <name type="common">Black scour worm</name>
    <dbReference type="NCBI Taxonomy" id="6319"/>
    <lineage>
        <taxon>Eukaryota</taxon>
        <taxon>Metazoa</taxon>
        <taxon>Ecdysozoa</taxon>
        <taxon>Nematoda</taxon>
        <taxon>Chromadorea</taxon>
        <taxon>Rhabditida</taxon>
        <taxon>Rhabditina</taxon>
        <taxon>Rhabditomorpha</taxon>
        <taxon>Strongyloidea</taxon>
        <taxon>Trichostrongylidae</taxon>
        <taxon>Trichostrongylus</taxon>
    </lineage>
</organism>
<sequence length="85" mass="9352">MATMPLRSSLVPVKRSRIDLSPQACGMDQGLKDLISDAGLPAYAKLLIELLMDMKRNFTDLAVQCKEIMAENKALKEENVSLKGS</sequence>
<keyword evidence="3" id="KW-1185">Reference proteome</keyword>
<proteinExistence type="predicted"/>
<accession>A0AAN8F5Z2</accession>
<evidence type="ECO:0000313" key="3">
    <source>
        <dbReference type="Proteomes" id="UP001331761"/>
    </source>
</evidence>
<protein>
    <submittedName>
        <fullName evidence="2">Uncharacterized protein</fullName>
    </submittedName>
</protein>
<dbReference type="AlphaFoldDB" id="A0AAN8F5Z2"/>
<gene>
    <name evidence="2" type="ORF">GCK32_001041</name>
</gene>
<feature type="coiled-coil region" evidence="1">
    <location>
        <begin position="58"/>
        <end position="85"/>
    </location>
</feature>
<evidence type="ECO:0000313" key="2">
    <source>
        <dbReference type="EMBL" id="KAK5973785.1"/>
    </source>
</evidence>
<reference evidence="2 3" key="1">
    <citation type="submission" date="2019-10" db="EMBL/GenBank/DDBJ databases">
        <title>Assembly and Annotation for the nematode Trichostrongylus colubriformis.</title>
        <authorList>
            <person name="Martin J."/>
        </authorList>
    </citation>
    <scope>NUCLEOTIDE SEQUENCE [LARGE SCALE GENOMIC DNA]</scope>
    <source>
        <strain evidence="2">G859</strain>
        <tissue evidence="2">Whole worm</tissue>
    </source>
</reference>